<dbReference type="InterPro" id="IPR019734">
    <property type="entry name" value="TPR_rpt"/>
</dbReference>
<dbReference type="GO" id="GO:0008270">
    <property type="term" value="F:zinc ion binding"/>
    <property type="evidence" value="ECO:0007669"/>
    <property type="project" value="UniProtKB-KW"/>
</dbReference>
<comment type="similarity">
    <text evidence="4">Belongs to the sel-1 family.</text>
</comment>
<keyword evidence="1" id="KW-0479">Metal-binding</keyword>
<dbReference type="InterPro" id="IPR011990">
    <property type="entry name" value="TPR-like_helical_dom_sf"/>
</dbReference>
<dbReference type="AlphaFoldDB" id="A0A267G5Y9"/>
<proteinExistence type="inferred from homology"/>
<accession>A0A267G5Y9</accession>
<dbReference type="Proteomes" id="UP000215902">
    <property type="component" value="Unassembled WGS sequence"/>
</dbReference>
<evidence type="ECO:0000256" key="1">
    <source>
        <dbReference type="ARBA" id="ARBA00022723"/>
    </source>
</evidence>
<gene>
    <name evidence="7" type="ORF">BOX15_Mlig028242g1</name>
</gene>
<feature type="domain" description="MYND-type" evidence="6">
    <location>
        <begin position="977"/>
        <end position="1014"/>
    </location>
</feature>
<dbReference type="STRING" id="282301.A0A267G5Y9"/>
<dbReference type="SUPFAM" id="SSF48452">
    <property type="entry name" value="TPR-like"/>
    <property type="match status" value="2"/>
</dbReference>
<dbReference type="OrthoDB" id="10038545at2759"/>
<reference evidence="7 8" key="1">
    <citation type="submission" date="2017-06" db="EMBL/GenBank/DDBJ databases">
        <title>A platform for efficient transgenesis in Macrostomum lignano, a flatworm model organism for stem cell research.</title>
        <authorList>
            <person name="Berezikov E."/>
        </authorList>
    </citation>
    <scope>NUCLEOTIDE SEQUENCE [LARGE SCALE GENOMIC DNA]</scope>
    <source>
        <strain evidence="7">DV1</strain>
        <tissue evidence="7">Whole organism</tissue>
    </source>
</reference>
<evidence type="ECO:0000256" key="5">
    <source>
        <dbReference type="PROSITE-ProRule" id="PRU00134"/>
    </source>
</evidence>
<keyword evidence="8" id="KW-1185">Reference proteome</keyword>
<dbReference type="Pfam" id="PF13432">
    <property type="entry name" value="TPR_16"/>
    <property type="match status" value="1"/>
</dbReference>
<sequence length="1016" mass="114124">PFPLNMMDFQTIDQAKATASIYFAVNLVQDSIYAMLKKKFGLKKKLDFKGCLEMVKKHVAKFLPDANSHAQLRNAMNSARETRNRYSHQDFDVNRFEHDVESLLSLASLLGLTECREQIMKHIGSFVPSGKNLEKLKAEASEHYKNSRWTEAMNCYSGAIRISSAEAALYSNRALCEIQLRKFELAREDAQSAIGIDRNQVKFYCILSEALYNLQLYKEAADACKQGLRIDSKNETLIGREKDCQAFIVDEDAKLQPVHDGSEKLQEAGVSETMLNRISTEDVCFMDSVMCETSLELRKAHRILQSDRTDLREMQKALNIFESAAKRGSAEGLYNTALMYKNGSAGLVKNPKKYLSLCREAAQQKPYIKVVANNTILPNVGVAEAENAIAMAYRDGLTVEKDDKLAFQWFLKSAQHGCALAMNSLGMAFYNGTGCEKHLAFARSWYQKSADLGQAEAQFSLAEMLVNEEGGPKDLSKAGELFKAAADQGFPGAKTALNRLQRLGHVGAKSVNAEVSQETTDSYENKVFFLVGMNYMIGGQGLTEADLTEAEKYLRKASNLNHKEATFELGKFLLQQRKSAEAISFLRKAAELHSQGAQRTFGFLLAFGHGCERDEAQARRWLLRSETSKCVIDDSIKYYGAVVEFEAAQNLSTRELTVFERIERYTNSLCSSAPDKQRLKDLLGILAQSLCTRHPAAELDSLPWLMAVPTMAERAMQGSRTANKFFHSLDLLNKTRSALESKNSSEAFRLYRQANRVFPTVPVDSLTMGMLVSEAKEALETNPNNTDAIYLLILYNASKSLCSVSELLQMALQCTNLSPDVADYQNMLGNMYIFNREFVSACQSIELALELEQEPDWLYGKASALRSQDDIDLKSVIDAYEEYIASSEPDSLNVPNAFYCIAEAYLGLNDEDKAKEFYEKGLHAESPEIRLPYFKRCYDYFVKKMLEAYFDAVATIRDFVLTSCMAVASSESSGSRCANCGKLEDLLRCSRCHKTFYCGRDCQRKHWKQHKLHCSP</sequence>
<dbReference type="SMART" id="SM00028">
    <property type="entry name" value="TPR"/>
    <property type="match status" value="6"/>
</dbReference>
<protein>
    <recommendedName>
        <fullName evidence="6">MYND-type domain-containing protein</fullName>
    </recommendedName>
</protein>
<evidence type="ECO:0000256" key="2">
    <source>
        <dbReference type="ARBA" id="ARBA00022771"/>
    </source>
</evidence>
<organism evidence="7 8">
    <name type="scientific">Macrostomum lignano</name>
    <dbReference type="NCBI Taxonomy" id="282301"/>
    <lineage>
        <taxon>Eukaryota</taxon>
        <taxon>Metazoa</taxon>
        <taxon>Spiralia</taxon>
        <taxon>Lophotrochozoa</taxon>
        <taxon>Platyhelminthes</taxon>
        <taxon>Rhabditophora</taxon>
        <taxon>Macrostomorpha</taxon>
        <taxon>Macrostomida</taxon>
        <taxon>Macrostomidae</taxon>
        <taxon>Macrostomum</taxon>
    </lineage>
</organism>
<dbReference type="PROSITE" id="PS01360">
    <property type="entry name" value="ZF_MYND_1"/>
    <property type="match status" value="1"/>
</dbReference>
<feature type="non-terminal residue" evidence="7">
    <location>
        <position position="1"/>
    </location>
</feature>
<dbReference type="PANTHER" id="PTHR11102:SF160">
    <property type="entry name" value="ERAD-ASSOCIATED E3 UBIQUITIN-PROTEIN LIGASE COMPONENT HRD3"/>
    <property type="match status" value="1"/>
</dbReference>
<evidence type="ECO:0000313" key="8">
    <source>
        <dbReference type="Proteomes" id="UP000215902"/>
    </source>
</evidence>
<comment type="caution">
    <text evidence="7">The sequence shown here is derived from an EMBL/GenBank/DDBJ whole genome shotgun (WGS) entry which is preliminary data.</text>
</comment>
<keyword evidence="3" id="KW-0862">Zinc</keyword>
<evidence type="ECO:0000313" key="7">
    <source>
        <dbReference type="EMBL" id="PAA81455.1"/>
    </source>
</evidence>
<dbReference type="Pfam" id="PF08238">
    <property type="entry name" value="Sel1"/>
    <property type="match status" value="6"/>
</dbReference>
<evidence type="ECO:0000259" key="6">
    <source>
        <dbReference type="PROSITE" id="PS50865"/>
    </source>
</evidence>
<dbReference type="InterPro" id="IPR006597">
    <property type="entry name" value="Sel1-like"/>
</dbReference>
<dbReference type="EMBL" id="NIVC01000528">
    <property type="protein sequence ID" value="PAA81455.1"/>
    <property type="molecule type" value="Genomic_DNA"/>
</dbReference>
<dbReference type="PROSITE" id="PS50865">
    <property type="entry name" value="ZF_MYND_2"/>
    <property type="match status" value="1"/>
</dbReference>
<dbReference type="PANTHER" id="PTHR11102">
    <property type="entry name" value="SEL-1-LIKE PROTEIN"/>
    <property type="match status" value="1"/>
</dbReference>
<name>A0A267G5Y9_9PLAT</name>
<dbReference type="Gene3D" id="6.10.140.2220">
    <property type="match status" value="1"/>
</dbReference>
<evidence type="ECO:0000256" key="4">
    <source>
        <dbReference type="ARBA" id="ARBA00038101"/>
    </source>
</evidence>
<dbReference type="InterPro" id="IPR002893">
    <property type="entry name" value="Znf_MYND"/>
</dbReference>
<dbReference type="SUPFAM" id="SSF144232">
    <property type="entry name" value="HIT/MYND zinc finger-like"/>
    <property type="match status" value="1"/>
</dbReference>
<dbReference type="InterPro" id="IPR050767">
    <property type="entry name" value="Sel1_AlgK"/>
</dbReference>
<dbReference type="Pfam" id="PF13181">
    <property type="entry name" value="TPR_8"/>
    <property type="match status" value="1"/>
</dbReference>
<dbReference type="SUPFAM" id="SSF81901">
    <property type="entry name" value="HCP-like"/>
    <property type="match status" value="1"/>
</dbReference>
<dbReference type="Pfam" id="PF01753">
    <property type="entry name" value="zf-MYND"/>
    <property type="match status" value="1"/>
</dbReference>
<dbReference type="SMART" id="SM00671">
    <property type="entry name" value="SEL1"/>
    <property type="match status" value="7"/>
</dbReference>
<evidence type="ECO:0000256" key="3">
    <source>
        <dbReference type="ARBA" id="ARBA00022833"/>
    </source>
</evidence>
<dbReference type="Gene3D" id="1.25.40.10">
    <property type="entry name" value="Tetratricopeptide repeat domain"/>
    <property type="match status" value="4"/>
</dbReference>
<keyword evidence="2 5" id="KW-0863">Zinc-finger</keyword>